<dbReference type="InterPro" id="IPR013785">
    <property type="entry name" value="Aldolase_TIM"/>
</dbReference>
<keyword evidence="3 8" id="KW-0328">Glycosyltransferase</keyword>
<reference evidence="8 9" key="1">
    <citation type="submission" date="2012-02" db="EMBL/GenBank/DDBJ databases">
        <title>Shotgun genome sequence of Phaeospirillum photometricum DSM 122.</title>
        <authorList>
            <person name="Duquesne K."/>
            <person name="Sturgis J."/>
        </authorList>
    </citation>
    <scope>NUCLEOTIDE SEQUENCE [LARGE SCALE GENOMIC DNA]</scope>
    <source>
        <strain evidence="9">DSM122</strain>
    </source>
</reference>
<feature type="compositionally biased region" description="Polar residues" evidence="5">
    <location>
        <begin position="49"/>
        <end position="60"/>
    </location>
</feature>
<sequence>MCSTKRGPPTTSAPCSPAWATWKAPGLRSPRPPGCSPPPAISGARPRLSSISPGSTLRPSRAPPSNTPAKLPSWPNAPVWRTSKPLPCAKPTPWCPKKEQGSGEVRLPSLFLSALPTQELLFMLCCLSDARLADLLAEDAPHGDLTTESLGIGDRPGIMTFTARMDLTVCGIEEACRLMTLVGATPQPLFASGAVVPAETLLLRAHGTAGALHQAWKVAQTLMEQASGIASAARALVDAATAAQPGTVVATTRKTFPGTRALAAKAVKAGGASLHRLGLSETLLVFAEHRAFLEPAELETHLRALRRRCPEKRVVSEVTTEAEARAAILGGAEVVQLERFAPSQVAALRRFLDEHGLVDQVTLAAAGGVTLANAADYVHAGARVLVTSAPYLAPPRDIKVHLRPA</sequence>
<dbReference type="GO" id="GO:0034213">
    <property type="term" value="P:quinolinate catabolic process"/>
    <property type="evidence" value="ECO:0007669"/>
    <property type="project" value="TreeGrafter"/>
</dbReference>
<dbReference type="InterPro" id="IPR036068">
    <property type="entry name" value="Nicotinate_pribotase-like_C"/>
</dbReference>
<accession>H6SLE7</accession>
<dbReference type="CDD" id="cd01573">
    <property type="entry name" value="modD_like"/>
    <property type="match status" value="1"/>
</dbReference>
<evidence type="ECO:0000256" key="5">
    <source>
        <dbReference type="SAM" id="MobiDB-lite"/>
    </source>
</evidence>
<dbReference type="Pfam" id="PF01729">
    <property type="entry name" value="QRPTase_C"/>
    <property type="match status" value="1"/>
</dbReference>
<keyword evidence="9" id="KW-1185">Reference proteome</keyword>
<evidence type="ECO:0000313" key="8">
    <source>
        <dbReference type="EMBL" id="CCG08812.1"/>
    </source>
</evidence>
<dbReference type="Gene3D" id="3.90.1170.20">
    <property type="entry name" value="Quinolinate phosphoribosyl transferase, N-terminal domain"/>
    <property type="match status" value="1"/>
</dbReference>
<evidence type="ECO:0000256" key="1">
    <source>
        <dbReference type="ARBA" id="ARBA00009400"/>
    </source>
</evidence>
<dbReference type="AlphaFoldDB" id="H6SLE7"/>
<evidence type="ECO:0000256" key="4">
    <source>
        <dbReference type="ARBA" id="ARBA00022679"/>
    </source>
</evidence>
<dbReference type="STRING" id="1150469.RSPPHO_02186"/>
<dbReference type="PATRIC" id="fig|1150469.3.peg.2458"/>
<dbReference type="EMBL" id="HE663493">
    <property type="protein sequence ID" value="CCG08812.1"/>
    <property type="molecule type" value="Genomic_DNA"/>
</dbReference>
<name>H6SLE7_PARPM</name>
<feature type="compositionally biased region" description="Pro residues" evidence="5">
    <location>
        <begin position="30"/>
        <end position="40"/>
    </location>
</feature>
<evidence type="ECO:0000259" key="7">
    <source>
        <dbReference type="Pfam" id="PF02749"/>
    </source>
</evidence>
<dbReference type="NCBIfam" id="TIGR01334">
    <property type="entry name" value="modD"/>
    <property type="match status" value="1"/>
</dbReference>
<dbReference type="InterPro" id="IPR027277">
    <property type="entry name" value="NadC/ModD"/>
</dbReference>
<dbReference type="PANTHER" id="PTHR32179">
    <property type="entry name" value="NICOTINATE-NUCLEOTIDE PYROPHOSPHORYLASE [CARBOXYLATING]"/>
    <property type="match status" value="1"/>
</dbReference>
<dbReference type="KEGG" id="rpm:RSPPHO_02186"/>
<dbReference type="InterPro" id="IPR022412">
    <property type="entry name" value="Quinolinate_PRibosylTrfase_N"/>
</dbReference>
<dbReference type="InterPro" id="IPR006242">
    <property type="entry name" value="ModD"/>
</dbReference>
<dbReference type="SUPFAM" id="SSF51690">
    <property type="entry name" value="Nicotinate/Quinolinate PRTase C-terminal domain-like"/>
    <property type="match status" value="1"/>
</dbReference>
<evidence type="ECO:0000259" key="6">
    <source>
        <dbReference type="Pfam" id="PF01729"/>
    </source>
</evidence>
<dbReference type="InterPro" id="IPR037128">
    <property type="entry name" value="Quinolinate_PRibosylTase_N_sf"/>
</dbReference>
<comment type="similarity">
    <text evidence="1">Belongs to the NadC/ModD family.</text>
</comment>
<dbReference type="HOGENOM" id="CLU_039622_2_1_5"/>
<dbReference type="InterPro" id="IPR002638">
    <property type="entry name" value="Quinolinate_PRibosylTrfase_C"/>
</dbReference>
<dbReference type="GO" id="GO:0004514">
    <property type="term" value="F:nicotinate-nucleotide diphosphorylase (carboxylating) activity"/>
    <property type="evidence" value="ECO:0007669"/>
    <property type="project" value="InterPro"/>
</dbReference>
<feature type="domain" description="Quinolinate phosphoribosyl transferase C-terminal" evidence="6">
    <location>
        <begin position="229"/>
        <end position="400"/>
    </location>
</feature>
<dbReference type="PANTHER" id="PTHR32179:SF4">
    <property type="entry name" value="PYROPHOSPHORYLASE MODD-RELATED"/>
    <property type="match status" value="1"/>
</dbReference>
<evidence type="ECO:0000313" key="9">
    <source>
        <dbReference type="Proteomes" id="UP000033220"/>
    </source>
</evidence>
<organism evidence="8 9">
    <name type="scientific">Pararhodospirillum photometricum DSM 122</name>
    <dbReference type="NCBI Taxonomy" id="1150469"/>
    <lineage>
        <taxon>Bacteria</taxon>
        <taxon>Pseudomonadati</taxon>
        <taxon>Pseudomonadota</taxon>
        <taxon>Alphaproteobacteria</taxon>
        <taxon>Rhodospirillales</taxon>
        <taxon>Rhodospirillaceae</taxon>
        <taxon>Pararhodospirillum</taxon>
    </lineage>
</organism>
<keyword evidence="4 8" id="KW-0808">Transferase</keyword>
<proteinExistence type="inferred from homology"/>
<feature type="compositionally biased region" description="Polar residues" evidence="5">
    <location>
        <begin position="1"/>
        <end position="14"/>
    </location>
</feature>
<dbReference type="Proteomes" id="UP000033220">
    <property type="component" value="Chromosome DSM 122"/>
</dbReference>
<gene>
    <name evidence="8" type="ORF">RSPPHO_02186</name>
</gene>
<dbReference type="GO" id="GO:0009435">
    <property type="term" value="P:NAD+ biosynthetic process"/>
    <property type="evidence" value="ECO:0007669"/>
    <property type="project" value="InterPro"/>
</dbReference>
<evidence type="ECO:0000256" key="3">
    <source>
        <dbReference type="ARBA" id="ARBA00022676"/>
    </source>
</evidence>
<dbReference type="Gene3D" id="3.20.20.70">
    <property type="entry name" value="Aldolase class I"/>
    <property type="match status" value="1"/>
</dbReference>
<dbReference type="SUPFAM" id="SSF54675">
    <property type="entry name" value="Nicotinate/Quinolinate PRTase N-terminal domain-like"/>
    <property type="match status" value="1"/>
</dbReference>
<dbReference type="GO" id="GO:0005737">
    <property type="term" value="C:cytoplasm"/>
    <property type="evidence" value="ECO:0007669"/>
    <property type="project" value="TreeGrafter"/>
</dbReference>
<dbReference type="eggNOG" id="COG0157">
    <property type="taxonomic scope" value="Bacteria"/>
</dbReference>
<feature type="domain" description="Quinolinate phosphoribosyl transferase N-terminal" evidence="7">
    <location>
        <begin position="144"/>
        <end position="227"/>
    </location>
</feature>
<evidence type="ECO:0000256" key="2">
    <source>
        <dbReference type="ARBA" id="ARBA00019205"/>
    </source>
</evidence>
<dbReference type="Pfam" id="PF02749">
    <property type="entry name" value="QRPTase_N"/>
    <property type="match status" value="1"/>
</dbReference>
<protein>
    <recommendedName>
        <fullName evidence="2">Putative pyrophosphorylase ModD</fullName>
    </recommendedName>
</protein>
<feature type="region of interest" description="Disordered" evidence="5">
    <location>
        <begin position="1"/>
        <end position="77"/>
    </location>
</feature>